<reference evidence="1 2" key="1">
    <citation type="submission" date="2016-10" db="EMBL/GenBank/DDBJ databases">
        <authorList>
            <person name="de Groot N.N."/>
        </authorList>
    </citation>
    <scope>NUCLEOTIDE SEQUENCE [LARGE SCALE GENOMIC DNA]</scope>
    <source>
        <strain evidence="1 2">DSM 10495</strain>
    </source>
</reference>
<dbReference type="Proteomes" id="UP000182652">
    <property type="component" value="Unassembled WGS sequence"/>
</dbReference>
<dbReference type="EMBL" id="FNSN01000003">
    <property type="protein sequence ID" value="SEB66382.1"/>
    <property type="molecule type" value="Genomic_DNA"/>
</dbReference>
<gene>
    <name evidence="1" type="ORF">SAMN04489745_0899</name>
</gene>
<keyword evidence="2" id="KW-1185">Reference proteome</keyword>
<evidence type="ECO:0000313" key="2">
    <source>
        <dbReference type="Proteomes" id="UP000182652"/>
    </source>
</evidence>
<accession>A0A1H4L889</accession>
<proteinExistence type="predicted"/>
<sequence length="69" mass="7715">MQDRSSTTRIHELAAQARTQEFYLPLGGTDPDFCLPAYRRAREAEAAKGRAANRWVKGLPFFRKSASGS</sequence>
<dbReference type="AlphaFoldDB" id="A0A1H4L889"/>
<protein>
    <submittedName>
        <fullName evidence="1">Uncharacterized protein</fullName>
    </submittedName>
</protein>
<organism evidence="1 2">
    <name type="scientific">Arthrobacter woluwensis</name>
    <dbReference type="NCBI Taxonomy" id="156980"/>
    <lineage>
        <taxon>Bacteria</taxon>
        <taxon>Bacillati</taxon>
        <taxon>Actinomycetota</taxon>
        <taxon>Actinomycetes</taxon>
        <taxon>Micrococcales</taxon>
        <taxon>Micrococcaceae</taxon>
        <taxon>Arthrobacter</taxon>
    </lineage>
</organism>
<dbReference type="RefSeq" id="WP_066216002.1">
    <property type="nucleotide sequence ID" value="NZ_FNSN01000003.1"/>
</dbReference>
<evidence type="ECO:0000313" key="1">
    <source>
        <dbReference type="EMBL" id="SEB66382.1"/>
    </source>
</evidence>
<name>A0A1H4L889_9MICC</name>